<evidence type="ECO:0000313" key="3">
    <source>
        <dbReference type="Proteomes" id="UP001196413"/>
    </source>
</evidence>
<evidence type="ECO:0000256" key="1">
    <source>
        <dbReference type="SAM" id="Phobius"/>
    </source>
</evidence>
<dbReference type="Proteomes" id="UP001196413">
    <property type="component" value="Unassembled WGS sequence"/>
</dbReference>
<proteinExistence type="predicted"/>
<dbReference type="AlphaFoldDB" id="A0AAD5QIS6"/>
<sequence>MLSSNAIFWILYAVEFCALLFAFCTVPKLLRALGRTPLYHRNLIRIIQAYFLFSYAGFFSRVTMILFQINVLDIQGSLALIQNASNDAMSMRRFP</sequence>
<protein>
    <submittedName>
        <fullName evidence="2">Uncharacterized protein</fullName>
    </submittedName>
</protein>
<gene>
    <name evidence="2" type="ORF">KIN20_003696</name>
</gene>
<keyword evidence="1" id="KW-1133">Transmembrane helix</keyword>
<evidence type="ECO:0000313" key="2">
    <source>
        <dbReference type="EMBL" id="KAJ1348401.1"/>
    </source>
</evidence>
<feature type="transmembrane region" description="Helical" evidence="1">
    <location>
        <begin position="6"/>
        <end position="26"/>
    </location>
</feature>
<dbReference type="EMBL" id="JAHQIW010000495">
    <property type="protein sequence ID" value="KAJ1348401.1"/>
    <property type="molecule type" value="Genomic_DNA"/>
</dbReference>
<accession>A0AAD5QIS6</accession>
<organism evidence="2 3">
    <name type="scientific">Parelaphostrongylus tenuis</name>
    <name type="common">Meningeal worm</name>
    <dbReference type="NCBI Taxonomy" id="148309"/>
    <lineage>
        <taxon>Eukaryota</taxon>
        <taxon>Metazoa</taxon>
        <taxon>Ecdysozoa</taxon>
        <taxon>Nematoda</taxon>
        <taxon>Chromadorea</taxon>
        <taxon>Rhabditida</taxon>
        <taxon>Rhabditina</taxon>
        <taxon>Rhabditomorpha</taxon>
        <taxon>Strongyloidea</taxon>
        <taxon>Metastrongylidae</taxon>
        <taxon>Parelaphostrongylus</taxon>
    </lineage>
</organism>
<keyword evidence="3" id="KW-1185">Reference proteome</keyword>
<keyword evidence="1" id="KW-0812">Transmembrane</keyword>
<keyword evidence="1" id="KW-0472">Membrane</keyword>
<comment type="caution">
    <text evidence="2">The sequence shown here is derived from an EMBL/GenBank/DDBJ whole genome shotgun (WGS) entry which is preliminary data.</text>
</comment>
<reference evidence="2" key="1">
    <citation type="submission" date="2021-06" db="EMBL/GenBank/DDBJ databases">
        <title>Parelaphostrongylus tenuis whole genome reference sequence.</title>
        <authorList>
            <person name="Garwood T.J."/>
            <person name="Larsen P.A."/>
            <person name="Fountain-Jones N.M."/>
            <person name="Garbe J.R."/>
            <person name="Macchietto M.G."/>
            <person name="Kania S.A."/>
            <person name="Gerhold R.W."/>
            <person name="Richards J.E."/>
            <person name="Wolf T.M."/>
        </authorList>
    </citation>
    <scope>NUCLEOTIDE SEQUENCE</scope>
    <source>
        <strain evidence="2">MNPRO001-30</strain>
        <tissue evidence="2">Meninges</tissue>
    </source>
</reference>
<name>A0AAD5QIS6_PARTN</name>
<feature type="transmembrane region" description="Helical" evidence="1">
    <location>
        <begin position="47"/>
        <end position="69"/>
    </location>
</feature>